<dbReference type="Pfam" id="PF08486">
    <property type="entry name" value="SpoIID"/>
    <property type="match status" value="1"/>
</dbReference>
<feature type="chain" id="PRO_5046126202" evidence="1">
    <location>
        <begin position="27"/>
        <end position="395"/>
    </location>
</feature>
<keyword evidence="4" id="KW-1185">Reference proteome</keyword>
<gene>
    <name evidence="3" type="ORF">ACFSDE_14970</name>
</gene>
<comment type="caution">
    <text evidence="3">The sequence shown here is derived from an EMBL/GenBank/DDBJ whole genome shotgun (WGS) entry which is preliminary data.</text>
</comment>
<evidence type="ECO:0000313" key="3">
    <source>
        <dbReference type="EMBL" id="MFD1948101.1"/>
    </source>
</evidence>
<organism evidence="3 4">
    <name type="scientific">Nocardioides aestuarii</name>
    <dbReference type="NCBI Taxonomy" id="252231"/>
    <lineage>
        <taxon>Bacteria</taxon>
        <taxon>Bacillati</taxon>
        <taxon>Actinomycetota</taxon>
        <taxon>Actinomycetes</taxon>
        <taxon>Propionibacteriales</taxon>
        <taxon>Nocardioidaceae</taxon>
        <taxon>Nocardioides</taxon>
    </lineage>
</organism>
<proteinExistence type="predicted"/>
<dbReference type="EMBL" id="JBHUGD010000003">
    <property type="protein sequence ID" value="MFD1948101.1"/>
    <property type="molecule type" value="Genomic_DNA"/>
</dbReference>
<sequence>MPSLRSLLPACVLAGALALTAAPAHAADAWDVPRNATIVLKGHGYGHGHGMSQYGAEGAARDGLSYEEIAEFYYPKTAWGRARGRIRVQITGDTTDDLVVLPRPGLTVRDLGTGQSWELPDNDATRWRVTRLRDGRNRVTFLRDGSWRGWRMLDGLGAFSRGGDPVPLVTPSGTVAYRGTLAALAPADAPAARVTVNTLRLEHYLRGVVPLEIPALWTPAAVQAQAVAARTYAAYERAHPRASVFDLCDTWSCQVYGGVPAEHSASNDAVAQTRRRVLKHGGGPAFTQFSSSSGGWTSAGSVPYLVAKEDPYDDWKGNPHHDWKVTVADDRIESAWPSLGNLRRIVVVEREGAGQWGGRVETVRFVGSRNNVTVSGDTLRSTLGLKSTYLTFRVS</sequence>
<dbReference type="NCBIfam" id="TIGR02669">
    <property type="entry name" value="SpoIID_LytB"/>
    <property type="match status" value="1"/>
</dbReference>
<name>A0ABW4TSU5_9ACTN</name>
<keyword evidence="1" id="KW-0732">Signal</keyword>
<protein>
    <submittedName>
        <fullName evidence="3">SpoIID/LytB domain-containing protein</fullName>
    </submittedName>
</protein>
<feature type="signal peptide" evidence="1">
    <location>
        <begin position="1"/>
        <end position="26"/>
    </location>
</feature>
<dbReference type="RefSeq" id="WP_343919822.1">
    <property type="nucleotide sequence ID" value="NZ_BAAAJT010000002.1"/>
</dbReference>
<evidence type="ECO:0000313" key="4">
    <source>
        <dbReference type="Proteomes" id="UP001597351"/>
    </source>
</evidence>
<evidence type="ECO:0000256" key="1">
    <source>
        <dbReference type="SAM" id="SignalP"/>
    </source>
</evidence>
<evidence type="ECO:0000259" key="2">
    <source>
        <dbReference type="Pfam" id="PF08486"/>
    </source>
</evidence>
<reference evidence="4" key="1">
    <citation type="journal article" date="2019" name="Int. J. Syst. Evol. Microbiol.">
        <title>The Global Catalogue of Microorganisms (GCM) 10K type strain sequencing project: providing services to taxonomists for standard genome sequencing and annotation.</title>
        <authorList>
            <consortium name="The Broad Institute Genomics Platform"/>
            <consortium name="The Broad Institute Genome Sequencing Center for Infectious Disease"/>
            <person name="Wu L."/>
            <person name="Ma J."/>
        </authorList>
    </citation>
    <scope>NUCLEOTIDE SEQUENCE [LARGE SCALE GENOMIC DNA]</scope>
    <source>
        <strain evidence="4">CGMCC 1.12477</strain>
    </source>
</reference>
<dbReference type="InterPro" id="IPR013486">
    <property type="entry name" value="SpoIID/LytB"/>
</dbReference>
<feature type="domain" description="Sporulation stage II protein D amidase enhancer LytB N-terminal" evidence="2">
    <location>
        <begin position="195"/>
        <end position="279"/>
    </location>
</feature>
<dbReference type="Proteomes" id="UP001597351">
    <property type="component" value="Unassembled WGS sequence"/>
</dbReference>
<dbReference type="InterPro" id="IPR013693">
    <property type="entry name" value="SpoIID/LytB_N"/>
</dbReference>
<accession>A0ABW4TSU5</accession>